<dbReference type="AlphaFoldDB" id="A0A7C9D1P5"/>
<accession>A0A7C9D1P5</accession>
<dbReference type="EMBL" id="GISG01077298">
    <property type="protein sequence ID" value="MBA4631326.1"/>
    <property type="molecule type" value="Transcribed_RNA"/>
</dbReference>
<name>A0A7C9D1P5_OPUST</name>
<proteinExistence type="predicted"/>
<protein>
    <submittedName>
        <fullName evidence="1">Uncharacterized protein</fullName>
    </submittedName>
</protein>
<reference evidence="1" key="2">
    <citation type="submission" date="2020-07" db="EMBL/GenBank/DDBJ databases">
        <authorList>
            <person name="Vera ALvarez R."/>
            <person name="Arias-Moreno D.M."/>
            <person name="Jimenez-Jacinto V."/>
            <person name="Jimenez-Bremont J.F."/>
            <person name="Swaminathan K."/>
            <person name="Moose S.P."/>
            <person name="Guerrero-Gonzalez M.L."/>
            <person name="Marino-Ramirez L."/>
            <person name="Landsman D."/>
            <person name="Rodriguez-Kessler M."/>
            <person name="Delgado-Sanchez P."/>
        </authorList>
    </citation>
    <scope>NUCLEOTIDE SEQUENCE</scope>
    <source>
        <tissue evidence="1">Cladode</tissue>
    </source>
</reference>
<reference evidence="1" key="1">
    <citation type="journal article" date="2013" name="J. Plant Res.">
        <title>Effect of fungi and light on seed germination of three Opuntia species from semiarid lands of central Mexico.</title>
        <authorList>
            <person name="Delgado-Sanchez P."/>
            <person name="Jimenez-Bremont J.F."/>
            <person name="Guerrero-Gonzalez Mde L."/>
            <person name="Flores J."/>
        </authorList>
    </citation>
    <scope>NUCLEOTIDE SEQUENCE</scope>
    <source>
        <tissue evidence="1">Cladode</tissue>
    </source>
</reference>
<evidence type="ECO:0000313" key="1">
    <source>
        <dbReference type="EMBL" id="MBA4631326.1"/>
    </source>
</evidence>
<organism evidence="1">
    <name type="scientific">Opuntia streptacantha</name>
    <name type="common">Prickly pear cactus</name>
    <name type="synonym">Opuntia cardona</name>
    <dbReference type="NCBI Taxonomy" id="393608"/>
    <lineage>
        <taxon>Eukaryota</taxon>
        <taxon>Viridiplantae</taxon>
        <taxon>Streptophyta</taxon>
        <taxon>Embryophyta</taxon>
        <taxon>Tracheophyta</taxon>
        <taxon>Spermatophyta</taxon>
        <taxon>Magnoliopsida</taxon>
        <taxon>eudicotyledons</taxon>
        <taxon>Gunneridae</taxon>
        <taxon>Pentapetalae</taxon>
        <taxon>Caryophyllales</taxon>
        <taxon>Cactineae</taxon>
        <taxon>Cactaceae</taxon>
        <taxon>Opuntioideae</taxon>
        <taxon>Opuntia</taxon>
    </lineage>
</organism>
<sequence>MLSWEKNYGSLLEVSVFLLVHPHRMFGLNWGVHVAFIRSRLIKWSFTQLQIHVHGPPFVEITSTITSHVAWTFYLMAKLIGSRSLFCIQTIRDILTSTHI</sequence>